<dbReference type="GO" id="GO:0016746">
    <property type="term" value="F:acyltransferase activity"/>
    <property type="evidence" value="ECO:0007669"/>
    <property type="project" value="UniProtKB-KW"/>
</dbReference>
<dbReference type="Pfam" id="PF12551">
    <property type="entry name" value="PHBC_N"/>
    <property type="match status" value="1"/>
</dbReference>
<evidence type="ECO:0000256" key="1">
    <source>
        <dbReference type="ARBA" id="ARBA00022679"/>
    </source>
</evidence>
<evidence type="ECO:0000259" key="3">
    <source>
        <dbReference type="Pfam" id="PF07167"/>
    </source>
</evidence>
<dbReference type="SUPFAM" id="SSF53474">
    <property type="entry name" value="alpha/beta-Hydrolases"/>
    <property type="match status" value="1"/>
</dbReference>
<feature type="domain" description="Poly-beta-hydroxybutyrate polymerase N-terminal" evidence="4">
    <location>
        <begin position="30"/>
        <end position="69"/>
    </location>
</feature>
<evidence type="ECO:0000313" key="5">
    <source>
        <dbReference type="EMBL" id="AZU04141.1"/>
    </source>
</evidence>
<dbReference type="Gene3D" id="3.40.50.1820">
    <property type="entry name" value="alpha/beta hydrolase"/>
    <property type="match status" value="1"/>
</dbReference>
<dbReference type="PANTHER" id="PTHR36837">
    <property type="entry name" value="POLY(3-HYDROXYALKANOATE) POLYMERASE SUBUNIT PHAC"/>
    <property type="match status" value="1"/>
</dbReference>
<dbReference type="InterPro" id="IPR051321">
    <property type="entry name" value="PHA/PHB_synthase"/>
</dbReference>
<evidence type="ECO:0000259" key="4">
    <source>
        <dbReference type="Pfam" id="PF12551"/>
    </source>
</evidence>
<dbReference type="InterPro" id="IPR010941">
    <property type="entry name" value="PhaC_N"/>
</dbReference>
<evidence type="ECO:0000256" key="2">
    <source>
        <dbReference type="ARBA" id="ARBA00023315"/>
    </source>
</evidence>
<dbReference type="EMBL" id="CP018911">
    <property type="protein sequence ID" value="AZU04141.1"/>
    <property type="molecule type" value="Genomic_DNA"/>
</dbReference>
<feature type="domain" description="Poly-beta-hydroxybutyrate polymerase N-terminal" evidence="3">
    <location>
        <begin position="103"/>
        <end position="271"/>
    </location>
</feature>
<dbReference type="InterPro" id="IPR022211">
    <property type="entry name" value="PHBC_N"/>
</dbReference>
<gene>
    <name evidence="5" type="ORF">X907_1609</name>
</gene>
<keyword evidence="1" id="KW-0808">Transferase</keyword>
<keyword evidence="2" id="KW-0012">Acyltransferase</keyword>
<dbReference type="GO" id="GO:0042619">
    <property type="term" value="P:poly-hydroxybutyrate biosynthetic process"/>
    <property type="evidence" value="ECO:0007669"/>
    <property type="project" value="InterPro"/>
</dbReference>
<dbReference type="Proteomes" id="UP000286954">
    <property type="component" value="Chromosome"/>
</dbReference>
<accession>A0A3T0E9S8</accession>
<proteinExistence type="predicted"/>
<reference evidence="5 6" key="1">
    <citation type="submission" date="2016-12" db="EMBL/GenBank/DDBJ databases">
        <title>The genome of dimorphic prosthecate Glycocaulis alkaliphilus 6b-8t, isolated from crude oil dictates its adaptability in petroleum environments.</title>
        <authorList>
            <person name="Wu X.-L."/>
            <person name="Geng S."/>
        </authorList>
    </citation>
    <scope>NUCLEOTIDE SEQUENCE [LARGE SCALE GENOMIC DNA]</scope>
    <source>
        <strain evidence="5 6">6B-8</strain>
    </source>
</reference>
<dbReference type="InterPro" id="IPR029058">
    <property type="entry name" value="AB_hydrolase_fold"/>
</dbReference>
<dbReference type="Pfam" id="PF07167">
    <property type="entry name" value="PhaC_N"/>
    <property type="match status" value="1"/>
</dbReference>
<name>A0A3T0E9S8_9PROT</name>
<protein>
    <submittedName>
        <fullName evidence="5">Poly polymerase family protein</fullName>
    </submittedName>
</protein>
<sequence>MGIIVCSRSARILEGLMANTSPRPDTAPAAGSDHAFRAALSGFTGGLSPAAMLDAWSDWAIHLAASPGKQAELAKSAMEGWWNLTRYAASGGSCEPCVEALPQDRRFDGEAWQAYPYNVLAQSFLSVQDWWQQATTNVHGVARRHEEMAEFGARQWLDTVSPSNFLLTNPEALNATMEEGGANLVRGFLHALDDAGRTLRHEPPAGAEAFQPGEAVAVTPGKIVYRNHLMELIQYAPQTPDVHATPVLIVPAWIMKYYILDLSPENSLVRHLVERGHTVFMISWRNPGPDDRDLGMEDYRKLGPAAAIEAVCQITGARRVHAAGYCLGGTLLAIQAALMAREGDDRLASMTLLAAQMDFVEAGELTLFTTESQVAFLESLMWAQGYLDSHQMAGAFTMLRSSDLLWSRMERDYLMGQRRPPNDLIAWNADGTRLPYRMHSEYLRQLFLENRLARGQFEADGQTLALPDIRLPVFAVGTERDHVAPWRSVYKTHLLLPHCDVTFLLTSGGHNAGIISEPGREGRRYRVCLSPGNRHYADPDSWLEKATAETGSWWPQWFDWLERFSSERVTPPAMAFLDTKFRPDKKARLEDAPGQYVLMR</sequence>
<evidence type="ECO:0000313" key="6">
    <source>
        <dbReference type="Proteomes" id="UP000286954"/>
    </source>
</evidence>
<dbReference type="KEGG" id="gak:X907_1609"/>
<organism evidence="5 6">
    <name type="scientific">Glycocaulis alkaliphilus</name>
    <dbReference type="NCBI Taxonomy" id="1434191"/>
    <lineage>
        <taxon>Bacteria</taxon>
        <taxon>Pseudomonadati</taxon>
        <taxon>Pseudomonadota</taxon>
        <taxon>Alphaproteobacteria</taxon>
        <taxon>Maricaulales</taxon>
        <taxon>Maricaulaceae</taxon>
        <taxon>Glycocaulis</taxon>
    </lineage>
</organism>
<keyword evidence="6" id="KW-1185">Reference proteome</keyword>
<dbReference type="AlphaFoldDB" id="A0A3T0E9S8"/>
<dbReference type="PANTHER" id="PTHR36837:SF5">
    <property type="entry name" value="POLY-3-HYDROXYBUTYRATE SYNTHASE"/>
    <property type="match status" value="1"/>
</dbReference>